<comment type="caution">
    <text evidence="2">The sequence shown here is derived from an EMBL/GenBank/DDBJ whole genome shotgun (WGS) entry which is preliminary data.</text>
</comment>
<proteinExistence type="predicted"/>
<evidence type="ECO:0000313" key="2">
    <source>
        <dbReference type="EMBL" id="CAH2230650.1"/>
    </source>
</evidence>
<evidence type="ECO:0000313" key="3">
    <source>
        <dbReference type="Proteomes" id="UP000838756"/>
    </source>
</evidence>
<accession>A0A8S4R4R6</accession>
<name>A0A8S4R4R6_9NEOP</name>
<dbReference type="AlphaFoldDB" id="A0A8S4R4R6"/>
<feature type="region of interest" description="Disordered" evidence="1">
    <location>
        <begin position="1"/>
        <end position="46"/>
    </location>
</feature>
<gene>
    <name evidence="2" type="primary">jg4204</name>
    <name evidence="2" type="ORF">PAEG_LOCUS9838</name>
</gene>
<organism evidence="2 3">
    <name type="scientific">Pararge aegeria aegeria</name>
    <dbReference type="NCBI Taxonomy" id="348720"/>
    <lineage>
        <taxon>Eukaryota</taxon>
        <taxon>Metazoa</taxon>
        <taxon>Ecdysozoa</taxon>
        <taxon>Arthropoda</taxon>
        <taxon>Hexapoda</taxon>
        <taxon>Insecta</taxon>
        <taxon>Pterygota</taxon>
        <taxon>Neoptera</taxon>
        <taxon>Endopterygota</taxon>
        <taxon>Lepidoptera</taxon>
        <taxon>Glossata</taxon>
        <taxon>Ditrysia</taxon>
        <taxon>Papilionoidea</taxon>
        <taxon>Nymphalidae</taxon>
        <taxon>Satyrinae</taxon>
        <taxon>Satyrini</taxon>
        <taxon>Parargina</taxon>
        <taxon>Pararge</taxon>
    </lineage>
</organism>
<dbReference type="EMBL" id="CAKXAJ010024821">
    <property type="protein sequence ID" value="CAH2230650.1"/>
    <property type="molecule type" value="Genomic_DNA"/>
</dbReference>
<keyword evidence="3" id="KW-1185">Reference proteome</keyword>
<evidence type="ECO:0000256" key="1">
    <source>
        <dbReference type="SAM" id="MobiDB-lite"/>
    </source>
</evidence>
<sequence length="70" mass="7325">MGAPLSTERRGALAGLRPDSVAPAANPPAHQPATGRQASADRLLPRDSLRRDAAVLGRVPLHAKLTRGIK</sequence>
<reference evidence="2" key="1">
    <citation type="submission" date="2022-03" db="EMBL/GenBank/DDBJ databases">
        <authorList>
            <person name="Lindestad O."/>
        </authorList>
    </citation>
    <scope>NUCLEOTIDE SEQUENCE</scope>
</reference>
<dbReference type="Proteomes" id="UP000838756">
    <property type="component" value="Unassembled WGS sequence"/>
</dbReference>
<protein>
    <submittedName>
        <fullName evidence="2">Jg4204 protein</fullName>
    </submittedName>
</protein>